<dbReference type="PROSITE" id="PS50977">
    <property type="entry name" value="HTH_TETR_2"/>
    <property type="match status" value="1"/>
</dbReference>
<reference evidence="5 6" key="1">
    <citation type="submission" date="2020-10" db="EMBL/GenBank/DDBJ databases">
        <title>Identification of Nocardia species via Next-generation sequencing and recognition of intraspecies genetic diversity.</title>
        <authorList>
            <person name="Li P."/>
            <person name="Li P."/>
            <person name="Lu B."/>
        </authorList>
    </citation>
    <scope>NUCLEOTIDE SEQUENCE [LARGE SCALE GENOMIC DNA]</scope>
    <source>
        <strain evidence="5 6">N-11</strain>
    </source>
</reference>
<feature type="domain" description="HTH tetR-type" evidence="4">
    <location>
        <begin position="63"/>
        <end position="123"/>
    </location>
</feature>
<organism evidence="5 6">
    <name type="scientific">Nocardia abscessus</name>
    <dbReference type="NCBI Taxonomy" id="120957"/>
    <lineage>
        <taxon>Bacteria</taxon>
        <taxon>Bacillati</taxon>
        <taxon>Actinomycetota</taxon>
        <taxon>Actinomycetes</taxon>
        <taxon>Mycobacteriales</taxon>
        <taxon>Nocardiaceae</taxon>
        <taxon>Nocardia</taxon>
    </lineage>
</organism>
<evidence type="ECO:0000259" key="4">
    <source>
        <dbReference type="PROSITE" id="PS50977"/>
    </source>
</evidence>
<dbReference type="EMBL" id="JADLRE010000026">
    <property type="protein sequence ID" value="MBF6228833.1"/>
    <property type="molecule type" value="Genomic_DNA"/>
</dbReference>
<dbReference type="Gene3D" id="1.10.357.10">
    <property type="entry name" value="Tetracycline Repressor, domain 2"/>
    <property type="match status" value="1"/>
</dbReference>
<dbReference type="Pfam" id="PF00440">
    <property type="entry name" value="TetR_N"/>
    <property type="match status" value="1"/>
</dbReference>
<evidence type="ECO:0000256" key="3">
    <source>
        <dbReference type="SAM" id="MobiDB-lite"/>
    </source>
</evidence>
<dbReference type="InterPro" id="IPR009057">
    <property type="entry name" value="Homeodomain-like_sf"/>
</dbReference>
<evidence type="ECO:0000313" key="6">
    <source>
        <dbReference type="Proteomes" id="UP000807309"/>
    </source>
</evidence>
<dbReference type="RefSeq" id="WP_195035714.1">
    <property type="nucleotide sequence ID" value="NZ_JADLRE010000026.1"/>
</dbReference>
<dbReference type="Pfam" id="PF21306">
    <property type="entry name" value="TetR_C_40"/>
    <property type="match status" value="1"/>
</dbReference>
<evidence type="ECO:0000313" key="5">
    <source>
        <dbReference type="EMBL" id="MBF6228833.1"/>
    </source>
</evidence>
<evidence type="ECO:0000256" key="2">
    <source>
        <dbReference type="PROSITE-ProRule" id="PRU00335"/>
    </source>
</evidence>
<dbReference type="SUPFAM" id="SSF46689">
    <property type="entry name" value="Homeodomain-like"/>
    <property type="match status" value="1"/>
</dbReference>
<evidence type="ECO:0000256" key="1">
    <source>
        <dbReference type="ARBA" id="ARBA00023125"/>
    </source>
</evidence>
<keyword evidence="6" id="KW-1185">Reference proteome</keyword>
<dbReference type="Proteomes" id="UP000807309">
    <property type="component" value="Unassembled WGS sequence"/>
</dbReference>
<protein>
    <submittedName>
        <fullName evidence="5">TetR/AcrR family transcriptional regulator</fullName>
    </submittedName>
</protein>
<feature type="region of interest" description="Disordered" evidence="3">
    <location>
        <begin position="31"/>
        <end position="59"/>
    </location>
</feature>
<name>A0ABS0CER1_9NOCA</name>
<proteinExistence type="predicted"/>
<dbReference type="InterPro" id="IPR049513">
    <property type="entry name" value="TetR_C_40"/>
</dbReference>
<gene>
    <name evidence="5" type="ORF">IU470_27510</name>
</gene>
<dbReference type="InterPro" id="IPR001647">
    <property type="entry name" value="HTH_TetR"/>
</dbReference>
<comment type="caution">
    <text evidence="5">The sequence shown here is derived from an EMBL/GenBank/DDBJ whole genome shotgun (WGS) entry which is preliminary data.</text>
</comment>
<accession>A0ABS0CER1</accession>
<sequence length="241" mass="25527">MVWEPIDGRNHNGDTVTIMGAQVVAGEQIDPSSVLSGQPRDGSTSAPLPQISDRSSPRARSALRTRAALMRSGRWALGSDLAGRIGIADLAREAGVAPGSFYNHFGSKDEFFDTVIIEVIEDLAWILDSAAAGVDDPVGIVVAHLRALGAIDVDHPDIGAIVLAMGHRILEEPRIRSRLAAGIRAGMSAECFHVHDLSAALDLVGGVVLAILRTSQRDPATVTVAWVDILTQQTLAVLGHR</sequence>
<feature type="DNA-binding region" description="H-T-H motif" evidence="2">
    <location>
        <begin position="86"/>
        <end position="105"/>
    </location>
</feature>
<keyword evidence="1 2" id="KW-0238">DNA-binding</keyword>
<feature type="compositionally biased region" description="Polar residues" evidence="3">
    <location>
        <begin position="31"/>
        <end position="47"/>
    </location>
</feature>